<dbReference type="EMBL" id="CATOUU010000687">
    <property type="protein sequence ID" value="CAI9941081.1"/>
    <property type="molecule type" value="Genomic_DNA"/>
</dbReference>
<evidence type="ECO:0000313" key="4">
    <source>
        <dbReference type="EMBL" id="CAL6015931.1"/>
    </source>
</evidence>
<dbReference type="EMBL" id="CAXDID020000075">
    <property type="protein sequence ID" value="CAL6015931.1"/>
    <property type="molecule type" value="Genomic_DNA"/>
</dbReference>
<dbReference type="Proteomes" id="UP001642409">
    <property type="component" value="Unassembled WGS sequence"/>
</dbReference>
<feature type="region of interest" description="Disordered" evidence="1">
    <location>
        <begin position="264"/>
        <end position="296"/>
    </location>
</feature>
<organism evidence="2">
    <name type="scientific">Hexamita inflata</name>
    <dbReference type="NCBI Taxonomy" id="28002"/>
    <lineage>
        <taxon>Eukaryota</taxon>
        <taxon>Metamonada</taxon>
        <taxon>Diplomonadida</taxon>
        <taxon>Hexamitidae</taxon>
        <taxon>Hexamitinae</taxon>
        <taxon>Hexamita</taxon>
    </lineage>
</organism>
<evidence type="ECO:0000313" key="5">
    <source>
        <dbReference type="Proteomes" id="UP001642409"/>
    </source>
</evidence>
<comment type="caution">
    <text evidence="2">The sequence shown here is derived from an EMBL/GenBank/DDBJ whole genome shotgun (WGS) entry which is preliminary data.</text>
</comment>
<dbReference type="AlphaFoldDB" id="A0AA86U6G9"/>
<reference evidence="3 5" key="2">
    <citation type="submission" date="2024-07" db="EMBL/GenBank/DDBJ databases">
        <authorList>
            <person name="Akdeniz Z."/>
        </authorList>
    </citation>
    <scope>NUCLEOTIDE SEQUENCE [LARGE SCALE GENOMIC DNA]</scope>
</reference>
<keyword evidence="5" id="KW-1185">Reference proteome</keyword>
<evidence type="ECO:0000256" key="1">
    <source>
        <dbReference type="SAM" id="MobiDB-lite"/>
    </source>
</evidence>
<evidence type="ECO:0000313" key="3">
    <source>
        <dbReference type="EMBL" id="CAL6000489.1"/>
    </source>
</evidence>
<proteinExistence type="predicted"/>
<reference evidence="2" key="1">
    <citation type="submission" date="2023-06" db="EMBL/GenBank/DDBJ databases">
        <authorList>
            <person name="Kurt Z."/>
        </authorList>
    </citation>
    <scope>NUCLEOTIDE SEQUENCE</scope>
</reference>
<protein>
    <submittedName>
        <fullName evidence="2">Uncharacterized protein</fullName>
    </submittedName>
</protein>
<gene>
    <name evidence="3" type="ORF">HINF_LOCUS16723</name>
    <name evidence="4" type="ORF">HINF_LOCUS25262</name>
    <name evidence="2" type="ORF">HINF_LOCUS28726</name>
</gene>
<name>A0AA86U6G9_9EUKA</name>
<accession>A0AA86U6G9</accession>
<dbReference type="EMBL" id="CAXDID020000041">
    <property type="protein sequence ID" value="CAL6000489.1"/>
    <property type="molecule type" value="Genomic_DNA"/>
</dbReference>
<evidence type="ECO:0000313" key="2">
    <source>
        <dbReference type="EMBL" id="CAI9941081.1"/>
    </source>
</evidence>
<sequence>MLIIYCSFTIQPQILGQLIQVNDCYSLDSEAKLFASNYTICFNLISQNNKQCEQFPKGIKVTAQLDQFDSLAIPYRPYGFIYNFNYNTTNQICIQCLDQKCKDLDFQLSTKVKMRIESTSRFTECVCGKVGRVEENRTSCFYSDRINNQNFESKVILKTNEVCYWAAINDECPLMSAGSVQVNASIQIQYNDTIQNYIYKPTNASTSYSLVAQVGTSGYYKYCFQDSNSLKIISKRVPLQATITINTQQRGVAIKMTSSTKRVQTARTSFTPDSQLKQTTTAQKRVKQFSQRRTVQ</sequence>